<gene>
    <name evidence="5" type="ORF">GSM42_11625</name>
</gene>
<comment type="similarity">
    <text evidence="1 3">Belongs to the 5'(3')-deoxyribonucleotidase family.</text>
</comment>
<dbReference type="GO" id="GO:0008253">
    <property type="term" value="F:5'-nucleotidase activity"/>
    <property type="evidence" value="ECO:0007669"/>
    <property type="project" value="InterPro"/>
</dbReference>
<comment type="caution">
    <text evidence="5">The sequence shown here is derived from an EMBL/GenBank/DDBJ whole genome shotgun (WGS) entry which is preliminary data.</text>
</comment>
<evidence type="ECO:0000256" key="4">
    <source>
        <dbReference type="PIRSR" id="PIRSR610708-1"/>
    </source>
</evidence>
<feature type="active site" description="Nucleophile" evidence="4">
    <location>
        <position position="6"/>
    </location>
</feature>
<dbReference type="InterPro" id="IPR010708">
    <property type="entry name" value="5'(3')-deoxyribonucleotidase"/>
</dbReference>
<dbReference type="SUPFAM" id="SSF56784">
    <property type="entry name" value="HAD-like"/>
    <property type="match status" value="1"/>
</dbReference>
<organism evidence="5 6">
    <name type="scientific">Shimazuella alba</name>
    <dbReference type="NCBI Taxonomy" id="2690964"/>
    <lineage>
        <taxon>Bacteria</taxon>
        <taxon>Bacillati</taxon>
        <taxon>Bacillota</taxon>
        <taxon>Bacilli</taxon>
        <taxon>Bacillales</taxon>
        <taxon>Thermoactinomycetaceae</taxon>
        <taxon>Shimazuella</taxon>
    </lineage>
</organism>
<dbReference type="Pfam" id="PF06941">
    <property type="entry name" value="NT5C"/>
    <property type="match status" value="1"/>
</dbReference>
<dbReference type="GO" id="GO:0009264">
    <property type="term" value="P:deoxyribonucleotide catabolic process"/>
    <property type="evidence" value="ECO:0007669"/>
    <property type="project" value="InterPro"/>
</dbReference>
<proteinExistence type="inferred from homology"/>
<reference evidence="5 6" key="1">
    <citation type="submission" date="2019-12" db="EMBL/GenBank/DDBJ databases">
        <title>Whole-genome analyses of novel actinobacteria.</title>
        <authorList>
            <person name="Sahin N."/>
            <person name="Saygin H."/>
        </authorList>
    </citation>
    <scope>NUCLEOTIDE SEQUENCE [LARGE SCALE GENOMIC DNA]</scope>
    <source>
        <strain evidence="5 6">KC615</strain>
    </source>
</reference>
<protein>
    <recommendedName>
        <fullName evidence="3">Nucleotidase</fullName>
        <ecNumber evidence="3">3.1.3.-</ecNumber>
    </recommendedName>
</protein>
<dbReference type="RefSeq" id="WP_160801707.1">
    <property type="nucleotide sequence ID" value="NZ_WUUL01000007.1"/>
</dbReference>
<dbReference type="AlphaFoldDB" id="A0A6I4VRP5"/>
<accession>A0A6I4VRP5</accession>
<keyword evidence="2 3" id="KW-0378">Hydrolase</keyword>
<keyword evidence="6" id="KW-1185">Reference proteome</keyword>
<dbReference type="InterPro" id="IPR036412">
    <property type="entry name" value="HAD-like_sf"/>
</dbReference>
<dbReference type="EMBL" id="WUUL01000007">
    <property type="protein sequence ID" value="MXQ54349.1"/>
    <property type="molecule type" value="Genomic_DNA"/>
</dbReference>
<dbReference type="InterPro" id="IPR052419">
    <property type="entry name" value="5_3-deoxyribonucleotidase-like"/>
</dbReference>
<sequence>MKIGIDIDGTIKDTHRAAVEVYNKEFGKQVHIDDVPDFYLDKPFGLTPQEGRKTWRRLEEKIYTLGLPLPHASEVLNQLVKDGHEVYFITARPGMEKIRRVTKMWLKKHGFPYNGRNLHMNSVNKAKVAKKLGIDLFFEDAKEHLDKLVSGKVPTIIVDACYNRDLHPKLLRITDWRDVYEIVEKVEELNRS</sequence>
<dbReference type="EC" id="3.1.3.-" evidence="3"/>
<evidence type="ECO:0000256" key="2">
    <source>
        <dbReference type="ARBA" id="ARBA00022801"/>
    </source>
</evidence>
<evidence type="ECO:0000313" key="6">
    <source>
        <dbReference type="Proteomes" id="UP000430692"/>
    </source>
</evidence>
<evidence type="ECO:0000313" key="5">
    <source>
        <dbReference type="EMBL" id="MXQ54349.1"/>
    </source>
</evidence>
<evidence type="ECO:0000256" key="1">
    <source>
        <dbReference type="ARBA" id="ARBA00009589"/>
    </source>
</evidence>
<dbReference type="PANTHER" id="PTHR35134">
    <property type="entry name" value="NUCLEOTIDASE YQFW-RELATED"/>
    <property type="match status" value="1"/>
</dbReference>
<dbReference type="Proteomes" id="UP000430692">
    <property type="component" value="Unassembled WGS sequence"/>
</dbReference>
<feature type="active site" description="Proton donor" evidence="4">
    <location>
        <position position="8"/>
    </location>
</feature>
<evidence type="ECO:0000256" key="3">
    <source>
        <dbReference type="PIRNR" id="PIRNR021362"/>
    </source>
</evidence>
<name>A0A6I4VRP5_9BACL</name>
<dbReference type="InterPro" id="IPR023214">
    <property type="entry name" value="HAD_sf"/>
</dbReference>
<dbReference type="PANTHER" id="PTHR35134:SF2">
    <property type="entry name" value="NUCLEOTIDASE YQFW-RELATED"/>
    <property type="match status" value="1"/>
</dbReference>
<dbReference type="PIRSF" id="PIRSF021362">
    <property type="entry name" value="UCP021362_HAD"/>
    <property type="match status" value="1"/>
</dbReference>
<dbReference type="InterPro" id="IPR009206">
    <property type="entry name" value="Nucleotidase_putative"/>
</dbReference>
<dbReference type="Gene3D" id="3.40.50.1000">
    <property type="entry name" value="HAD superfamily/HAD-like"/>
    <property type="match status" value="1"/>
</dbReference>